<keyword evidence="2" id="KW-1185">Reference proteome</keyword>
<proteinExistence type="predicted"/>
<gene>
    <name evidence="1" type="ORF">SLS59_001443</name>
</gene>
<accession>A0ABR3RXC6</accession>
<organism evidence="1 2">
    <name type="scientific">Nothophoma quercina</name>
    <dbReference type="NCBI Taxonomy" id="749835"/>
    <lineage>
        <taxon>Eukaryota</taxon>
        <taxon>Fungi</taxon>
        <taxon>Dikarya</taxon>
        <taxon>Ascomycota</taxon>
        <taxon>Pezizomycotina</taxon>
        <taxon>Dothideomycetes</taxon>
        <taxon>Pleosporomycetidae</taxon>
        <taxon>Pleosporales</taxon>
        <taxon>Pleosporineae</taxon>
        <taxon>Didymellaceae</taxon>
        <taxon>Nothophoma</taxon>
    </lineage>
</organism>
<reference evidence="1 2" key="1">
    <citation type="submission" date="2024-02" db="EMBL/GenBank/DDBJ databases">
        <title>De novo assembly and annotation of 12 fungi associated with fruit tree decline syndrome in Ontario, Canada.</title>
        <authorList>
            <person name="Sulman M."/>
            <person name="Ellouze W."/>
            <person name="Ilyukhin E."/>
        </authorList>
    </citation>
    <scope>NUCLEOTIDE SEQUENCE [LARGE SCALE GENOMIC DNA]</scope>
    <source>
        <strain evidence="1 2">M97-236</strain>
    </source>
</reference>
<sequence length="179" mass="21049">MSVKADTSTWTIVIQMTLTTRFTSEYHRRNHWFKGAALQDYLQNPPPLSEAPFRWAPLHSAAFYPKQYTLTLSRGHFIEPFHQFIKPPYPILKSGSERFAPNRFSYQLVFDKSPYPPREEWAESFENGHLRASLEYHHYWERTDFVRGSIAKKDQTWADTLDLGWWLSPSTGDGHLRGK</sequence>
<protein>
    <submittedName>
        <fullName evidence="1">Uncharacterized protein</fullName>
    </submittedName>
</protein>
<dbReference type="Proteomes" id="UP001521222">
    <property type="component" value="Unassembled WGS sequence"/>
</dbReference>
<name>A0ABR3RXC6_9PLEO</name>
<evidence type="ECO:0000313" key="2">
    <source>
        <dbReference type="Proteomes" id="UP001521222"/>
    </source>
</evidence>
<dbReference type="EMBL" id="JAKIXB020000004">
    <property type="protein sequence ID" value="KAL1609080.1"/>
    <property type="molecule type" value="Genomic_DNA"/>
</dbReference>
<evidence type="ECO:0000313" key="1">
    <source>
        <dbReference type="EMBL" id="KAL1609080.1"/>
    </source>
</evidence>
<comment type="caution">
    <text evidence="1">The sequence shown here is derived from an EMBL/GenBank/DDBJ whole genome shotgun (WGS) entry which is preliminary data.</text>
</comment>